<comment type="subcellular location">
    <subcellularLocation>
        <location evidence="1">Membrane</location>
        <topology evidence="1">Single-pass membrane protein</topology>
    </subcellularLocation>
</comment>
<dbReference type="InterPro" id="IPR007452">
    <property type="entry name" value="TamB_C"/>
</dbReference>
<dbReference type="GO" id="GO:0009306">
    <property type="term" value="P:protein secretion"/>
    <property type="evidence" value="ECO:0007669"/>
    <property type="project" value="InterPro"/>
</dbReference>
<evidence type="ECO:0000256" key="5">
    <source>
        <dbReference type="SAM" id="Phobius"/>
    </source>
</evidence>
<proteinExistence type="predicted"/>
<evidence type="ECO:0000259" key="6">
    <source>
        <dbReference type="Pfam" id="PF04357"/>
    </source>
</evidence>
<evidence type="ECO:0000256" key="4">
    <source>
        <dbReference type="ARBA" id="ARBA00023136"/>
    </source>
</evidence>
<evidence type="ECO:0000256" key="2">
    <source>
        <dbReference type="ARBA" id="ARBA00022692"/>
    </source>
</evidence>
<feature type="transmembrane region" description="Helical" evidence="5">
    <location>
        <begin position="12"/>
        <end position="30"/>
    </location>
</feature>
<evidence type="ECO:0000256" key="1">
    <source>
        <dbReference type="ARBA" id="ARBA00004167"/>
    </source>
</evidence>
<evidence type="ECO:0000313" key="7">
    <source>
        <dbReference type="EMBL" id="MPL98538.1"/>
    </source>
</evidence>
<keyword evidence="2 5" id="KW-0812">Transmembrane</keyword>
<evidence type="ECO:0000256" key="3">
    <source>
        <dbReference type="ARBA" id="ARBA00022989"/>
    </source>
</evidence>
<keyword evidence="3 5" id="KW-1133">Transmembrane helix</keyword>
<protein>
    <recommendedName>
        <fullName evidence="6">Translocation and assembly module TamB C-terminal domain-containing protein</fullName>
    </recommendedName>
</protein>
<feature type="domain" description="Translocation and assembly module TamB C-terminal" evidence="6">
    <location>
        <begin position="1031"/>
        <end position="1466"/>
    </location>
</feature>
<dbReference type="GO" id="GO:0005886">
    <property type="term" value="C:plasma membrane"/>
    <property type="evidence" value="ECO:0007669"/>
    <property type="project" value="InterPro"/>
</dbReference>
<comment type="caution">
    <text evidence="7">The sequence shown here is derived from an EMBL/GenBank/DDBJ whole genome shotgun (WGS) entry which is preliminary data.</text>
</comment>
<dbReference type="Pfam" id="PF04357">
    <property type="entry name" value="TamB"/>
    <property type="match status" value="1"/>
</dbReference>
<accession>A0A644W4M4</accession>
<reference evidence="7" key="1">
    <citation type="submission" date="2019-08" db="EMBL/GenBank/DDBJ databases">
        <authorList>
            <person name="Kucharzyk K."/>
            <person name="Murdoch R.W."/>
            <person name="Higgins S."/>
            <person name="Loffler F."/>
        </authorList>
    </citation>
    <scope>NUCLEOTIDE SEQUENCE</scope>
</reference>
<gene>
    <name evidence="7" type="ORF">SDC9_44744</name>
</gene>
<dbReference type="EMBL" id="VSSQ01000614">
    <property type="protein sequence ID" value="MPL98538.1"/>
    <property type="molecule type" value="Genomic_DNA"/>
</dbReference>
<sequence>MSKGRKKTGRVLLIIYVVVFCLPAAIFALLRTPLIQQYIADQLASYLSRELHTTVEIGRVDVTFPLDITLFDLYIEDQHHNPLLSAEELLVAPEDLTSGFSSLQFKKLLVSDARIRMVKYPGEQSTNLQFVLDYFTGGEKDTTKKEKKSSEIRVGLIELRNCSYFWQDMSKDTTAKSNINFGNLYISNINLIGQNLLQCDTLTQIDLKHLALQDRSGFTLWHLSSLISMRKHEIDAHNLRLLSNSSNLDMNFAFRYDSMSDFSDFVNKVTLDADFRNSKVGFDDIARFAPALNGMSSVVTLNGHVSGTISDLETGQMKLNIGKKSHMFFNLRLTGLPDINNTEIHFDLVNSNLNLKDIESFSLPGGKSLELASALGTINQANVSAQVDGRLDGFTANVVAKTNSGFIKADINSHGDFPNPVYSGKLVVENFDLRPIAGVESKLGEITATIDFNGHGASEKNYYVEGDAGILSLDYNNYRYTEVSVNGAVKPGSFEGRLLASDPNLSLDFDGMIDFSEKLPVFDFIAQVENINLSALHFGRNDSVSGFSGFIDINVKGNDPDNMLGRLNLSDFSYYEGSREISLNTLSLKLDQKDSLNKEIELRSDLVNGNIKGQFVFSEIENAFNSYLSNYIPSYVIPDSTDKELHNQVFDFDLTFRDVQPILDVFAPGLQISKNTIMRGNFNLEGNLMNMQVASNYLKSDSLKISSVNPVLIAQTFGKNIYITAQCDNLTYNDSLELGNLVANTVTVNDRSEFSVNWQNDNSKKAYSGDLSGNVLFRRGMPVLVQFNESDLMLNDSLFHIADKGKLEIDTGYFRIQDFVLYSAKQKLMIDGRISKDPYDVVQVSFENVLLDDFDDLTRSSGVDLDGKIDGYVLLSNLYDVPDYRADVKIEKLSVNKNFVGDARITSSWDPQRQAVYSEASIIYTGNVGQNVPLNIKGFFNPRDKENMLDLAVTFDRFNLKLVQPYLKSFSSKVEGYCDGLVSVKGNFDEPDVNGNIVFRRTSILVDYLNMYYSFADTLKINNSEFSLRDITVNDTKGNKAKGDIIAAHDHFRDFYLDINLRPERMQFLNTTAKDNDYFYGTAFASGVVKISGPFNQIAIEVVARTDPGSVLCIPITSSSQVYENDFITFVSNGSDTNVVHKDVKIRDSGVSLMFDIDVTPEAEVQIVFDPKVGDVMSGSGTGRLRMTIDRSGEFLMFGNLEIEKGDYLFTLENVINKHFLVEQGGVITWNGDPYAGKMDLTARYSIKTSLYELLSYADDPEQYKAKVPVNCLMHLSGDLLSPDISFDIDLPSSDENTKNLVQTVIGNSEEMNRQVFALLILNSFIPTEKSTFNSPISQGIGNSSMELLSNQFSNWLSQISKDFDVNFSYNQGDQVTSSQVEIALSTQILNDRIVLETNLEIGGNQLGTPDNQQASNIAGDVSVEYKISEDGKLRVKAFNRSNTVDVVANNAPYTQGVAVFYRRDFDHFRELWTRKKKDNE</sequence>
<organism evidence="7">
    <name type="scientific">bioreactor metagenome</name>
    <dbReference type="NCBI Taxonomy" id="1076179"/>
    <lineage>
        <taxon>unclassified sequences</taxon>
        <taxon>metagenomes</taxon>
        <taxon>ecological metagenomes</taxon>
    </lineage>
</organism>
<name>A0A644W4M4_9ZZZZ</name>
<keyword evidence="4 5" id="KW-0472">Membrane</keyword>